<dbReference type="OrthoDB" id="9803187at2"/>
<organism evidence="2 3">
    <name type="scientific">Aliicoccus persicus</name>
    <dbReference type="NCBI Taxonomy" id="930138"/>
    <lineage>
        <taxon>Bacteria</taxon>
        <taxon>Bacillati</taxon>
        <taxon>Bacillota</taxon>
        <taxon>Bacilli</taxon>
        <taxon>Bacillales</taxon>
        <taxon>Staphylococcaceae</taxon>
        <taxon>Aliicoccus</taxon>
    </lineage>
</organism>
<protein>
    <recommendedName>
        <fullName evidence="1">UPF0340 protein SAMN05192557_1549</fullName>
    </recommendedName>
</protein>
<evidence type="ECO:0000313" key="2">
    <source>
        <dbReference type="EMBL" id="SEW08291.1"/>
    </source>
</evidence>
<accession>A0A662Z426</accession>
<dbReference type="InterPro" id="IPR006340">
    <property type="entry name" value="DUF436"/>
</dbReference>
<reference evidence="2 3" key="1">
    <citation type="submission" date="2016-10" db="EMBL/GenBank/DDBJ databases">
        <authorList>
            <person name="Varghese N."/>
            <person name="Submissions S."/>
        </authorList>
    </citation>
    <scope>NUCLEOTIDE SEQUENCE [LARGE SCALE GENOMIC DNA]</scope>
    <source>
        <strain evidence="2 3">IBRC-M10081</strain>
    </source>
</reference>
<dbReference type="SUPFAM" id="SSF110710">
    <property type="entry name" value="TTHA0583/YokD-like"/>
    <property type="match status" value="1"/>
</dbReference>
<gene>
    <name evidence="2" type="ORF">SAMN05192557_1549</name>
</gene>
<proteinExistence type="inferred from homology"/>
<sequence length="182" mass="20158">MNEELTKLKDDLTAITDELEADGFFEEKQLVIGCSTSEVMGKRIGSDSSKEVAEIIYKHFEALREKYNFHLIFQGCEHINCALTMSKQTAEQFGYEIVSVVPHREAGGSLSEYAYKHLEDPVVVEAVSADIGIDIGQTLIGMHIKAVVVPKRTKMTTIGHANVTIATRRPKLIGGVRAKYNS</sequence>
<dbReference type="NCBIfam" id="TIGR01440">
    <property type="entry name" value="TIGR01440 family protein"/>
    <property type="match status" value="1"/>
</dbReference>
<dbReference type="EMBL" id="FOIT01000004">
    <property type="protein sequence ID" value="SEW08291.1"/>
    <property type="molecule type" value="Genomic_DNA"/>
</dbReference>
<evidence type="ECO:0000256" key="1">
    <source>
        <dbReference type="HAMAP-Rule" id="MF_00800"/>
    </source>
</evidence>
<name>A0A662Z426_9STAP</name>
<evidence type="ECO:0000313" key="3">
    <source>
        <dbReference type="Proteomes" id="UP000243605"/>
    </source>
</evidence>
<dbReference type="HAMAP" id="MF_00800">
    <property type="entry name" value="UPF0340"/>
    <property type="match status" value="1"/>
</dbReference>
<dbReference type="Proteomes" id="UP000243605">
    <property type="component" value="Unassembled WGS sequence"/>
</dbReference>
<dbReference type="Gene3D" id="3.40.50.10360">
    <property type="entry name" value="Hypothetical protein TT1679"/>
    <property type="match status" value="1"/>
</dbReference>
<comment type="similarity">
    <text evidence="1">Belongs to the UPF0340 family.</text>
</comment>
<dbReference type="Pfam" id="PF04260">
    <property type="entry name" value="DUF436"/>
    <property type="match status" value="1"/>
</dbReference>
<dbReference type="RefSeq" id="WP_091475439.1">
    <property type="nucleotide sequence ID" value="NZ_FOIT01000004.1"/>
</dbReference>
<dbReference type="PIRSF" id="PIRSF007510">
    <property type="entry name" value="UCP007510"/>
    <property type="match status" value="1"/>
</dbReference>
<keyword evidence="3" id="KW-1185">Reference proteome</keyword>
<dbReference type="InterPro" id="IPR028345">
    <property type="entry name" value="Antibiotic_NAT-like"/>
</dbReference>
<dbReference type="AlphaFoldDB" id="A0A662Z426"/>